<protein>
    <submittedName>
        <fullName evidence="7">Uncharacterized protein</fullName>
    </submittedName>
</protein>
<evidence type="ECO:0000259" key="5">
    <source>
        <dbReference type="PROSITE" id="PS50195"/>
    </source>
</evidence>
<dbReference type="PROSITE" id="PS50132">
    <property type="entry name" value="RGS"/>
    <property type="match status" value="1"/>
</dbReference>
<feature type="domain" description="RGS" evidence="4">
    <location>
        <begin position="455"/>
        <end position="604"/>
    </location>
</feature>
<dbReference type="InterPro" id="IPR013937">
    <property type="entry name" value="Sorting_nexin_C"/>
</dbReference>
<dbReference type="Gene3D" id="1.10.167.10">
    <property type="entry name" value="Regulator of G-protein Signalling 4, domain 2"/>
    <property type="match status" value="1"/>
</dbReference>
<feature type="region of interest" description="Disordered" evidence="2">
    <location>
        <begin position="835"/>
        <end position="864"/>
    </location>
</feature>
<keyword evidence="3" id="KW-1133">Transmembrane helix</keyword>
<dbReference type="GO" id="GO:0035091">
    <property type="term" value="F:phosphatidylinositol binding"/>
    <property type="evidence" value="ECO:0007669"/>
    <property type="project" value="InterPro"/>
</dbReference>
<dbReference type="InterPro" id="IPR036305">
    <property type="entry name" value="RGS_sf"/>
</dbReference>
<gene>
    <name evidence="7" type="ORF">I303_01009</name>
</gene>
<dbReference type="InterPro" id="IPR036871">
    <property type="entry name" value="PX_dom_sf"/>
</dbReference>
<dbReference type="InterPro" id="IPR044926">
    <property type="entry name" value="RGS_subdomain_2"/>
</dbReference>
<feature type="region of interest" description="Disordered" evidence="2">
    <location>
        <begin position="631"/>
        <end position="776"/>
    </location>
</feature>
<evidence type="ECO:0000256" key="1">
    <source>
        <dbReference type="ARBA" id="ARBA00010883"/>
    </source>
</evidence>
<dbReference type="PANTHER" id="PTHR22775:SF3">
    <property type="entry name" value="SORTING NEXIN-13"/>
    <property type="match status" value="1"/>
</dbReference>
<feature type="transmembrane region" description="Helical" evidence="3">
    <location>
        <begin position="6"/>
        <end position="25"/>
    </location>
</feature>
<dbReference type="PANTHER" id="PTHR22775">
    <property type="entry name" value="SORTING NEXIN"/>
    <property type="match status" value="1"/>
</dbReference>
<feature type="transmembrane region" description="Helical" evidence="3">
    <location>
        <begin position="32"/>
        <end position="53"/>
    </location>
</feature>
<reference evidence="7" key="1">
    <citation type="submission" date="2013-07" db="EMBL/GenBank/DDBJ databases">
        <title>The Genome Sequence of Cryptococcus dejecticola CBS10117.</title>
        <authorList>
            <consortium name="The Broad Institute Genome Sequencing Platform"/>
            <person name="Cuomo C."/>
            <person name="Litvintseva A."/>
            <person name="Chen Y."/>
            <person name="Heitman J."/>
            <person name="Sun S."/>
            <person name="Springer D."/>
            <person name="Dromer F."/>
            <person name="Young S.K."/>
            <person name="Zeng Q."/>
            <person name="Gargeya S."/>
            <person name="Fitzgerald M."/>
            <person name="Abouelleil A."/>
            <person name="Alvarado L."/>
            <person name="Berlin A.M."/>
            <person name="Chapman S.B."/>
            <person name="Dewar J."/>
            <person name="Goldberg J."/>
            <person name="Griggs A."/>
            <person name="Gujja S."/>
            <person name="Hansen M."/>
            <person name="Howarth C."/>
            <person name="Imamovic A."/>
            <person name="Larimer J."/>
            <person name="McCowan C."/>
            <person name="Murphy C."/>
            <person name="Pearson M."/>
            <person name="Priest M."/>
            <person name="Roberts A."/>
            <person name="Saif S."/>
            <person name="Shea T."/>
            <person name="Sykes S."/>
            <person name="Wortman J."/>
            <person name="Nusbaum C."/>
            <person name="Birren B."/>
        </authorList>
    </citation>
    <scope>NUCLEOTIDE SEQUENCE [LARGE SCALE GENOMIC DNA]</scope>
    <source>
        <strain evidence="7">CBS 10117</strain>
    </source>
</reference>
<dbReference type="VEuPathDB" id="FungiDB:I303_01009"/>
<feature type="domain" description="PXA" evidence="6">
    <location>
        <begin position="112"/>
        <end position="291"/>
    </location>
</feature>
<feature type="compositionally biased region" description="Low complexity" evidence="2">
    <location>
        <begin position="855"/>
        <end position="864"/>
    </location>
</feature>
<keyword evidence="3" id="KW-0812">Transmembrane</keyword>
<feature type="compositionally biased region" description="Basic and acidic residues" evidence="2">
    <location>
        <begin position="755"/>
        <end position="765"/>
    </location>
</feature>
<dbReference type="SMART" id="SM00312">
    <property type="entry name" value="PX"/>
    <property type="match status" value="1"/>
</dbReference>
<evidence type="ECO:0000259" key="6">
    <source>
        <dbReference type="PROSITE" id="PS51207"/>
    </source>
</evidence>
<organism evidence="7">
    <name type="scientific">Kwoniella dejecticola CBS 10117</name>
    <dbReference type="NCBI Taxonomy" id="1296121"/>
    <lineage>
        <taxon>Eukaryota</taxon>
        <taxon>Fungi</taxon>
        <taxon>Dikarya</taxon>
        <taxon>Basidiomycota</taxon>
        <taxon>Agaricomycotina</taxon>
        <taxon>Tremellomycetes</taxon>
        <taxon>Tremellales</taxon>
        <taxon>Cryptococcaceae</taxon>
        <taxon>Kwoniella</taxon>
    </lineage>
</organism>
<keyword evidence="3" id="KW-0472">Membrane</keyword>
<dbReference type="EMBL" id="KI894027">
    <property type="protein sequence ID" value="OBR89185.1"/>
    <property type="molecule type" value="Genomic_DNA"/>
</dbReference>
<dbReference type="InterPro" id="IPR016137">
    <property type="entry name" value="RGS"/>
</dbReference>
<comment type="similarity">
    <text evidence="1">Belongs to the sorting nexin family.</text>
</comment>
<evidence type="ECO:0000313" key="7">
    <source>
        <dbReference type="EMBL" id="OBR89185.1"/>
    </source>
</evidence>
<name>A0A1A6AGI4_9TREE</name>
<dbReference type="OrthoDB" id="120967at2759"/>
<dbReference type="Pfam" id="PF00787">
    <property type="entry name" value="PX"/>
    <property type="match status" value="1"/>
</dbReference>
<evidence type="ECO:0000256" key="2">
    <source>
        <dbReference type="SAM" id="MobiDB-lite"/>
    </source>
</evidence>
<feature type="compositionally biased region" description="Polar residues" evidence="2">
    <location>
        <begin position="315"/>
        <end position="324"/>
    </location>
</feature>
<feature type="domain" description="PX" evidence="5">
    <location>
        <begin position="1006"/>
        <end position="1135"/>
    </location>
</feature>
<proteinExistence type="inferred from homology"/>
<dbReference type="SMART" id="SM00315">
    <property type="entry name" value="RGS"/>
    <property type="match status" value="1"/>
</dbReference>
<sequence>MSFFFANSFAFRISLVVLAFSLIFPRFKILQTLLFTPMHISSAVCLSISYVLWLTVRSDRRVSPKATQPVARTKHALRQLRFTTPAAWSAVLTRQAWEENVLAYPPMNGDASTSLNDRLNSFLRLIRLHFILPWYGRISASPAFSHSVEGLLRHVIGDITGRAENVDWPDMMVHKVLPIISDHVQHYRSVEHLASTSAAATPNPALPLPLPRKSHPALSHHPLTAAGTSPSIAAHLRGTLARIVERVIPQQDQSEVVSTIVREIALGAVLLPVFEMLCDPDFWNRQIDEKGGRYLREREQVDKFLTALSALPASSKTNTPLPSSKSHKFRKTPSTPSSTSISANSSSKQFDAFLKSISKLKTLGDARRLRADVERELRTAKLVLADEVRREENGKDGNKILRRAQKYVQRLERAKVDIDHRVGLLSGQPNNPRSSLERSPMSSMILEANSGEAVNLYSILSDPSSLAYWLEHMDRRGRSRLVQYWLTVEGFKDPLEVAGLNNATDGTSQSDKAKDNSPAHQTIAEDVAFLYEMYFAAGQSEVGITAKHRTIIEEYAERSQTSLSEIDAQIVKHAVFASQKEVYEMMVEDDWPSFKKGQLYIKAVADLQRTGTTSPVLPSNAQLPAVLLPSFGAQSQPDRSGKRPPVKPIPHESSRSLFSLLSPSLRSRQSNKQAENTPVGPPTPTASFHVSPPLVNRSSAEGTHFPLLLSSSASSPGAGGHDDASVKISGLATPPPIERRSSHLDFLIAEGEDGDSPKERDRLFGGEEEEENEDRLAEAQRIEAIQAALNDIIASDDMNSSRSVDRAHSADLDEKLRSPAASLVLFDRSPVKESKYSRLTSKSAEDLKTARTGKASSSAPASRLPSVAVSDVKTLTKRRSTQKLSLSPEKTSKHIFDDELMDDDQVSLEGEEVDEANELIKLAEPGDLQLSVEIARLQDKITELVQQDHLLDTLIRQAELTGNQAELRILQRSQSSVRREQRTAIFQKAQFEQQEEENRLIPGRTRVTIPSSVITTEDGESGKQVVRYTIEVSQVDEDQKVVLGWVVARRYNEFYELDKALKEWALDKSEDLALLDDMKNKVVEIPGKRLVPNTSASFVESRRAGLERYLQSLLASHVICDSTILRSFLSRSSVPLQAGSSDYLTSSTASLANLAPHNIVKSLYKTMATSLDDASLGPSMLDMMYTTLSRQLNDFGGLVGLGGEELVGLLPSALTGGPYTPQWLRHDPIASPANPSKQRIGPMGGESGMTSFTGPICDLFIEVFDLKENNWLRRQAIVVILQQFLGSTIESRKVRDSFRAAISSESLEKIVSSLEETLFPGGERRPPSVARMESEKLATRIRASKKLGLLIPDIAANMIGRSNARRAARRVFGALQDTRLNQHLILSIMDEVLNAMFPSSP</sequence>
<dbReference type="SMART" id="SM00313">
    <property type="entry name" value="PXA"/>
    <property type="match status" value="1"/>
</dbReference>
<feature type="region of interest" description="Disordered" evidence="2">
    <location>
        <begin position="315"/>
        <end position="344"/>
    </location>
</feature>
<dbReference type="SUPFAM" id="SSF48097">
    <property type="entry name" value="Regulator of G-protein signaling, RGS"/>
    <property type="match status" value="1"/>
</dbReference>
<feature type="compositionally biased region" description="Low complexity" evidence="2">
    <location>
        <begin position="332"/>
        <end position="344"/>
    </location>
</feature>
<dbReference type="InterPro" id="IPR001683">
    <property type="entry name" value="PX_dom"/>
</dbReference>
<dbReference type="Pfam" id="PF08628">
    <property type="entry name" value="Nexin_C"/>
    <property type="match status" value="1"/>
</dbReference>
<accession>A0A1A6AGI4</accession>
<dbReference type="Pfam" id="PF00615">
    <property type="entry name" value="RGS"/>
    <property type="match status" value="1"/>
</dbReference>
<feature type="compositionally biased region" description="Low complexity" evidence="2">
    <location>
        <begin position="706"/>
        <end position="716"/>
    </location>
</feature>
<dbReference type="InterPro" id="IPR003114">
    <property type="entry name" value="Phox_assoc"/>
</dbReference>
<dbReference type="PROSITE" id="PS50195">
    <property type="entry name" value="PX"/>
    <property type="match status" value="1"/>
</dbReference>
<dbReference type="SUPFAM" id="SSF64268">
    <property type="entry name" value="PX domain"/>
    <property type="match status" value="1"/>
</dbReference>
<feature type="compositionally biased region" description="Low complexity" evidence="2">
    <location>
        <begin position="655"/>
        <end position="670"/>
    </location>
</feature>
<evidence type="ECO:0000259" key="4">
    <source>
        <dbReference type="PROSITE" id="PS50132"/>
    </source>
</evidence>
<dbReference type="STRING" id="1296121.A0A1A6AGI4"/>
<dbReference type="Pfam" id="PF02194">
    <property type="entry name" value="PXA"/>
    <property type="match status" value="1"/>
</dbReference>
<evidence type="ECO:0000256" key="3">
    <source>
        <dbReference type="SAM" id="Phobius"/>
    </source>
</evidence>
<dbReference type="Gene3D" id="3.30.1520.10">
    <property type="entry name" value="Phox-like domain"/>
    <property type="match status" value="1"/>
</dbReference>
<dbReference type="PROSITE" id="PS51207">
    <property type="entry name" value="PXA"/>
    <property type="match status" value="1"/>
</dbReference>